<accession>A0A9D1MZ93</accession>
<gene>
    <name evidence="2" type="ORF">IAD26_02025</name>
</gene>
<proteinExistence type="predicted"/>
<reference evidence="2" key="2">
    <citation type="journal article" date="2021" name="PeerJ">
        <title>Extensive microbial diversity within the chicken gut microbiome revealed by metagenomics and culture.</title>
        <authorList>
            <person name="Gilroy R."/>
            <person name="Ravi A."/>
            <person name="Getino M."/>
            <person name="Pursley I."/>
            <person name="Horton D.L."/>
            <person name="Alikhan N.F."/>
            <person name="Baker D."/>
            <person name="Gharbi K."/>
            <person name="Hall N."/>
            <person name="Watson M."/>
            <person name="Adriaenssens E.M."/>
            <person name="Foster-Nyarko E."/>
            <person name="Jarju S."/>
            <person name="Secka A."/>
            <person name="Antonio M."/>
            <person name="Oren A."/>
            <person name="Chaudhuri R.R."/>
            <person name="La Ragione R."/>
            <person name="Hildebrand F."/>
            <person name="Pallen M.J."/>
        </authorList>
    </citation>
    <scope>NUCLEOTIDE SEQUENCE</scope>
    <source>
        <strain evidence="2">CHK154-7741</strain>
    </source>
</reference>
<dbReference type="EMBL" id="DVOD01000014">
    <property type="protein sequence ID" value="HIU91894.1"/>
    <property type="molecule type" value="Genomic_DNA"/>
</dbReference>
<dbReference type="SUPFAM" id="SSF53335">
    <property type="entry name" value="S-adenosyl-L-methionine-dependent methyltransferases"/>
    <property type="match status" value="1"/>
</dbReference>
<dbReference type="Pfam" id="PF13649">
    <property type="entry name" value="Methyltransf_25"/>
    <property type="match status" value="1"/>
</dbReference>
<evidence type="ECO:0000313" key="3">
    <source>
        <dbReference type="Proteomes" id="UP000886748"/>
    </source>
</evidence>
<dbReference type="Proteomes" id="UP000886748">
    <property type="component" value="Unassembled WGS sequence"/>
</dbReference>
<dbReference type="CDD" id="cd02440">
    <property type="entry name" value="AdoMet_MTases"/>
    <property type="match status" value="1"/>
</dbReference>
<keyword evidence="2" id="KW-0808">Transferase</keyword>
<dbReference type="GO" id="GO:0032259">
    <property type="term" value="P:methylation"/>
    <property type="evidence" value="ECO:0007669"/>
    <property type="project" value="UniProtKB-KW"/>
</dbReference>
<protein>
    <submittedName>
        <fullName evidence="2">Class I SAM-dependent methyltransferase</fullName>
    </submittedName>
</protein>
<keyword evidence="2" id="KW-0489">Methyltransferase</keyword>
<dbReference type="InterPro" id="IPR029063">
    <property type="entry name" value="SAM-dependent_MTases_sf"/>
</dbReference>
<organism evidence="2 3">
    <name type="scientific">Candidatus Limenecus avicola</name>
    <dbReference type="NCBI Taxonomy" id="2840847"/>
    <lineage>
        <taxon>Bacteria</taxon>
        <taxon>Bacillati</taxon>
        <taxon>Bacillota</taxon>
        <taxon>Clostridia</taxon>
        <taxon>Eubacteriales</taxon>
        <taxon>Clostridiaceae</taxon>
        <taxon>Clostridiaceae incertae sedis</taxon>
        <taxon>Candidatus Limenecus</taxon>
    </lineage>
</organism>
<dbReference type="InterPro" id="IPR041698">
    <property type="entry name" value="Methyltransf_25"/>
</dbReference>
<sequence>MDNKKSLTYWQSKAESNPTIKASKVSDINDFSDYDRDFILNYADENTKILDLAAGTGITLNKYYDKVKFITAVEKFKQFSDFIVKSSNIEVINSDIMLFEPECTYDLILMFGVTHYFNRAESEFLYKKYKKVLNKNGKLIIKHQFGLKEDVTVEGYSEELKCNYFSQYRHIDAEAELLKSIGFKTIEVIDIYPKECNRWENTHFYAIVAAV</sequence>
<name>A0A9D1MZ93_9CLOT</name>
<dbReference type="Gene3D" id="3.40.50.150">
    <property type="entry name" value="Vaccinia Virus protein VP39"/>
    <property type="match status" value="1"/>
</dbReference>
<dbReference type="AlphaFoldDB" id="A0A9D1MZ93"/>
<evidence type="ECO:0000259" key="1">
    <source>
        <dbReference type="Pfam" id="PF13649"/>
    </source>
</evidence>
<reference evidence="2" key="1">
    <citation type="submission" date="2020-10" db="EMBL/GenBank/DDBJ databases">
        <authorList>
            <person name="Gilroy R."/>
        </authorList>
    </citation>
    <scope>NUCLEOTIDE SEQUENCE</scope>
    <source>
        <strain evidence="2">CHK154-7741</strain>
    </source>
</reference>
<feature type="domain" description="Methyltransferase" evidence="1">
    <location>
        <begin position="49"/>
        <end position="137"/>
    </location>
</feature>
<dbReference type="GO" id="GO:0008168">
    <property type="term" value="F:methyltransferase activity"/>
    <property type="evidence" value="ECO:0007669"/>
    <property type="project" value="UniProtKB-KW"/>
</dbReference>
<comment type="caution">
    <text evidence="2">The sequence shown here is derived from an EMBL/GenBank/DDBJ whole genome shotgun (WGS) entry which is preliminary data.</text>
</comment>
<evidence type="ECO:0000313" key="2">
    <source>
        <dbReference type="EMBL" id="HIU91894.1"/>
    </source>
</evidence>